<evidence type="ECO:0000259" key="2">
    <source>
        <dbReference type="Pfam" id="PF07969"/>
    </source>
</evidence>
<feature type="domain" description="Amidohydrolase 3" evidence="2">
    <location>
        <begin position="60"/>
        <end position="542"/>
    </location>
</feature>
<protein>
    <submittedName>
        <fullName evidence="3">Amidohydrolase</fullName>
    </submittedName>
</protein>
<evidence type="ECO:0000256" key="1">
    <source>
        <dbReference type="SAM" id="MobiDB-lite"/>
    </source>
</evidence>
<proteinExistence type="predicted"/>
<feature type="region of interest" description="Disordered" evidence="1">
    <location>
        <begin position="170"/>
        <end position="189"/>
    </location>
</feature>
<accession>A0A071M160</accession>
<reference evidence="3" key="1">
    <citation type="submission" date="2014-04" db="EMBL/GenBank/DDBJ databases">
        <title>In planta biocontrol of soil-borne Fusarium wilt of banana through a plant endophytic bacterium, Burkholderia cenocepacia 869T2.</title>
        <authorList>
            <person name="Ho Y.-N."/>
            <person name="Chiang H.-M."/>
            <person name="Chao C.-P."/>
            <person name="Su C.-C."/>
            <person name="Hsu H.-F."/>
            <person name="Guo C.-T."/>
            <person name="Hsieh J.-L."/>
            <person name="Huang C.-C."/>
        </authorList>
    </citation>
    <scope>NUCLEOTIDE SEQUENCE [LARGE SCALE GENOMIC DNA]</scope>
    <source>
        <strain evidence="3">869T2</strain>
    </source>
</reference>
<gene>
    <name evidence="3" type="ORF">DT99_36185</name>
</gene>
<dbReference type="CDD" id="cd01300">
    <property type="entry name" value="YtcJ_like"/>
    <property type="match status" value="1"/>
</dbReference>
<dbReference type="Pfam" id="PF07969">
    <property type="entry name" value="Amidohydro_3"/>
    <property type="match status" value="1"/>
</dbReference>
<dbReference type="InterPro" id="IPR011059">
    <property type="entry name" value="Metal-dep_hydrolase_composite"/>
</dbReference>
<evidence type="ECO:0000313" key="3">
    <source>
        <dbReference type="EMBL" id="KEA54709.1"/>
    </source>
</evidence>
<keyword evidence="3" id="KW-0378">Hydrolase</keyword>
<dbReference type="EMBL" id="JJOA01000083">
    <property type="protein sequence ID" value="KEA54709.1"/>
    <property type="molecule type" value="Genomic_DNA"/>
</dbReference>
<dbReference type="InterPro" id="IPR032466">
    <property type="entry name" value="Metal_Hydrolase"/>
</dbReference>
<dbReference type="PANTHER" id="PTHR22642">
    <property type="entry name" value="IMIDAZOLONEPROPIONASE"/>
    <property type="match status" value="1"/>
</dbReference>
<dbReference type="OrthoDB" id="9031471at2"/>
<dbReference type="SUPFAM" id="SSF51338">
    <property type="entry name" value="Composite domain of metallo-dependent hydrolases"/>
    <property type="match status" value="1"/>
</dbReference>
<dbReference type="SUPFAM" id="SSF51556">
    <property type="entry name" value="Metallo-dependent hydrolases"/>
    <property type="match status" value="1"/>
</dbReference>
<dbReference type="AlphaFoldDB" id="A0A071M160"/>
<dbReference type="Gene3D" id="3.10.310.70">
    <property type="match status" value="1"/>
</dbReference>
<dbReference type="Gene3D" id="2.30.40.10">
    <property type="entry name" value="Urease, subunit C, domain 1"/>
    <property type="match status" value="1"/>
</dbReference>
<name>A0A071M160_9BURK</name>
<comment type="caution">
    <text evidence="3">The sequence shown here is derived from an EMBL/GenBank/DDBJ whole genome shotgun (WGS) entry which is preliminary data.</text>
</comment>
<dbReference type="PANTHER" id="PTHR22642:SF21">
    <property type="entry name" value="PERIPLASMIC PROTEIN"/>
    <property type="match status" value="1"/>
</dbReference>
<dbReference type="GO" id="GO:0016810">
    <property type="term" value="F:hydrolase activity, acting on carbon-nitrogen (but not peptide) bonds"/>
    <property type="evidence" value="ECO:0007669"/>
    <property type="project" value="InterPro"/>
</dbReference>
<dbReference type="Gene3D" id="3.20.20.140">
    <property type="entry name" value="Metal-dependent hydrolases"/>
    <property type="match status" value="1"/>
</dbReference>
<sequence length="624" mass="68808">MTAQTNDVPIADTIFFNGKIATQDDKRSFVTALAVKDGRVLAAGNEHDVMRHARGDTPRVDLNGRTAIPGLNDSHLHVIRGGLNFNMELRWDGVPSLADALDMLRRQVQRTPAPQWVRVVGGWNELQFAERRLPTLDEINAIAPDTPVFILHLYDSALLNGAALRAVGYTKDTPNPPGGEIRRDRHGNPTGMLIARPNAGILYSTLAKGPKLGYDDQVNSTRHFMRELNRLGVTSAIDAGGGYQAYPDDYAVIMDLAKRGELTMRIAYNLFTQNAKQEIEDFAKWVKMTKPGDGDEFLRVNGAGEMLVFSAADFEDFLEPRPDLPDTLEAELTAVVRLLVQNRWPFRLHATYDESISRFLNVFEAVNREIPFNGLRWFFDHCETISDANIARIAALGGGIAVQHRMAFQGEYFIARYGADAATRTPPIRAMLDAGLPVGAGTDATRVASYNPFVSLYWMVSGRTVGGTALYGERNRLDRMEALRRYTVGSAWFSNEDDRKGALVPGQYADFAVLTDDYFTVDEPQIKYLSSVLTVVNGKVVHADEEFAPLAPPPLPVSPAWSPVAEFGGYSRYRPVAAARACIDSCANQCGVHGHGHLAAWRNDVPVSDHNGFWGALGCSCFAF</sequence>
<dbReference type="InterPro" id="IPR013108">
    <property type="entry name" value="Amidohydro_3"/>
</dbReference>
<dbReference type="InterPro" id="IPR033932">
    <property type="entry name" value="YtcJ-like"/>
</dbReference>
<organism evidence="3">
    <name type="scientific">Burkholderia cenocepacia</name>
    <dbReference type="NCBI Taxonomy" id="95486"/>
    <lineage>
        <taxon>Bacteria</taxon>
        <taxon>Pseudomonadati</taxon>
        <taxon>Pseudomonadota</taxon>
        <taxon>Betaproteobacteria</taxon>
        <taxon>Burkholderiales</taxon>
        <taxon>Burkholderiaceae</taxon>
        <taxon>Burkholderia</taxon>
        <taxon>Burkholderia cepacia complex</taxon>
    </lineage>
</organism>